<dbReference type="EC" id="3.6.1.31" evidence="7"/>
<dbReference type="GO" id="GO:0000105">
    <property type="term" value="P:L-histidine biosynthetic process"/>
    <property type="evidence" value="ECO:0007669"/>
    <property type="project" value="UniProtKB-UniPathway"/>
</dbReference>
<dbReference type="PANTHER" id="PTHR42945">
    <property type="entry name" value="HISTIDINE BIOSYNTHESIS BIFUNCTIONAL PROTEIN"/>
    <property type="match status" value="1"/>
</dbReference>
<evidence type="ECO:0000256" key="6">
    <source>
        <dbReference type="ARBA" id="ARBA00008299"/>
    </source>
</evidence>
<dbReference type="Gene3D" id="3.10.20.810">
    <property type="entry name" value="Phosphoribosyl-AMP cyclohydrolase"/>
    <property type="match status" value="1"/>
</dbReference>
<dbReference type="SUPFAM" id="SSF141734">
    <property type="entry name" value="HisI-like"/>
    <property type="match status" value="1"/>
</dbReference>
<dbReference type="EC" id="3.5.4.19" evidence="8"/>
<comment type="caution">
    <text evidence="14">The sequence shown here is derived from an EMBL/GenBank/DDBJ whole genome shotgun (WGS) entry which is preliminary data.</text>
</comment>
<evidence type="ECO:0000256" key="5">
    <source>
        <dbReference type="ARBA" id="ARBA00007731"/>
    </source>
</evidence>
<dbReference type="AlphaFoldDB" id="A0A1F7JME4"/>
<evidence type="ECO:0000256" key="3">
    <source>
        <dbReference type="ARBA" id="ARBA00005169"/>
    </source>
</evidence>
<keyword evidence="11" id="KW-0378">Hydrolase</keyword>
<comment type="catalytic activity">
    <reaction evidence="1">
        <text>1-(5-phospho-beta-D-ribosyl)-5'-AMP + H2O = 1-(5-phospho-beta-D-ribosyl)-5-[(5-phospho-beta-D-ribosylamino)methylideneamino]imidazole-4-carboxamide</text>
        <dbReference type="Rhea" id="RHEA:20049"/>
        <dbReference type="ChEBI" id="CHEBI:15377"/>
        <dbReference type="ChEBI" id="CHEBI:58435"/>
        <dbReference type="ChEBI" id="CHEBI:59457"/>
        <dbReference type="EC" id="3.5.4.19"/>
    </reaction>
</comment>
<dbReference type="Proteomes" id="UP000176376">
    <property type="component" value="Unassembled WGS sequence"/>
</dbReference>
<evidence type="ECO:0000256" key="9">
    <source>
        <dbReference type="ARBA" id="ARBA00017720"/>
    </source>
</evidence>
<dbReference type="FunFam" id="3.10.20.810:FF:000001">
    <property type="entry name" value="Histidine biosynthesis bifunctional protein HisIE"/>
    <property type="match status" value="1"/>
</dbReference>
<evidence type="ECO:0000256" key="4">
    <source>
        <dbReference type="ARBA" id="ARBA00005204"/>
    </source>
</evidence>
<dbReference type="GO" id="GO:0004636">
    <property type="term" value="F:phosphoribosyl-ATP diphosphatase activity"/>
    <property type="evidence" value="ECO:0007669"/>
    <property type="project" value="UniProtKB-EC"/>
</dbReference>
<dbReference type="UniPathway" id="UPA00031">
    <property type="reaction ID" value="UER00008"/>
</dbReference>
<evidence type="ECO:0000256" key="11">
    <source>
        <dbReference type="ARBA" id="ARBA00022801"/>
    </source>
</evidence>
<gene>
    <name evidence="14" type="ORF">A3J15_02960</name>
</gene>
<dbReference type="Pfam" id="PF01502">
    <property type="entry name" value="PRA-CH"/>
    <property type="match status" value="1"/>
</dbReference>
<comment type="pathway">
    <text evidence="4">Amino-acid biosynthesis; L-histidine biosynthesis; L-histidine from 5-phospho-alpha-D-ribose 1-diphosphate: step 2/9.</text>
</comment>
<evidence type="ECO:0000313" key="15">
    <source>
        <dbReference type="Proteomes" id="UP000176376"/>
    </source>
</evidence>
<evidence type="ECO:0000256" key="1">
    <source>
        <dbReference type="ARBA" id="ARBA00000024"/>
    </source>
</evidence>
<dbReference type="EMBL" id="MGAY01000024">
    <property type="protein sequence ID" value="OGK56780.1"/>
    <property type="molecule type" value="Genomic_DNA"/>
</dbReference>
<evidence type="ECO:0000313" key="14">
    <source>
        <dbReference type="EMBL" id="OGK56780.1"/>
    </source>
</evidence>
<dbReference type="GO" id="GO:0004635">
    <property type="term" value="F:phosphoribosyl-AMP cyclohydrolase activity"/>
    <property type="evidence" value="ECO:0007669"/>
    <property type="project" value="UniProtKB-EC"/>
</dbReference>
<feature type="domain" description="Phosphoribosyl-AMP cyclohydrolase" evidence="13">
    <location>
        <begin position="20"/>
        <end position="94"/>
    </location>
</feature>
<proteinExistence type="inferred from homology"/>
<comment type="pathway">
    <text evidence="3">Amino-acid biosynthesis; L-histidine biosynthesis; L-histidine from 5-phospho-alpha-D-ribose 1-diphosphate: step 3/9.</text>
</comment>
<protein>
    <recommendedName>
        <fullName evidence="9">Histidine biosynthesis bifunctional protein HisIE</fullName>
        <ecNumber evidence="8">3.5.4.19</ecNumber>
        <ecNumber evidence="7">3.6.1.31</ecNumber>
    </recommendedName>
</protein>
<name>A0A1F7JME4_9BACT</name>
<evidence type="ECO:0000259" key="13">
    <source>
        <dbReference type="Pfam" id="PF01502"/>
    </source>
</evidence>
<evidence type="ECO:0000256" key="12">
    <source>
        <dbReference type="ARBA" id="ARBA00023102"/>
    </source>
</evidence>
<dbReference type="PANTHER" id="PTHR42945:SF1">
    <property type="entry name" value="HISTIDINE BIOSYNTHESIS BIFUNCTIONAL PROTEIN HIS7"/>
    <property type="match status" value="1"/>
</dbReference>
<keyword evidence="12" id="KW-0368">Histidine biosynthesis</keyword>
<evidence type="ECO:0000256" key="7">
    <source>
        <dbReference type="ARBA" id="ARBA00012414"/>
    </source>
</evidence>
<organism evidence="14 15">
    <name type="scientific">Candidatus Roizmanbacteria bacterium RIFCSPLOWO2_02_FULL_38_10</name>
    <dbReference type="NCBI Taxonomy" id="1802074"/>
    <lineage>
        <taxon>Bacteria</taxon>
        <taxon>Candidatus Roizmaniibacteriota</taxon>
    </lineage>
</organism>
<dbReference type="InterPro" id="IPR038019">
    <property type="entry name" value="PRib_AMP_CycHydrolase_sf"/>
</dbReference>
<dbReference type="STRING" id="1802074.A3J15_02960"/>
<evidence type="ECO:0000256" key="8">
    <source>
        <dbReference type="ARBA" id="ARBA00012721"/>
    </source>
</evidence>
<comment type="catalytic activity">
    <reaction evidence="2">
        <text>1-(5-phospho-beta-D-ribosyl)-ATP + H2O = 1-(5-phospho-beta-D-ribosyl)-5'-AMP + diphosphate + H(+)</text>
        <dbReference type="Rhea" id="RHEA:22828"/>
        <dbReference type="ChEBI" id="CHEBI:15377"/>
        <dbReference type="ChEBI" id="CHEBI:15378"/>
        <dbReference type="ChEBI" id="CHEBI:33019"/>
        <dbReference type="ChEBI" id="CHEBI:59457"/>
        <dbReference type="ChEBI" id="CHEBI:73183"/>
        <dbReference type="EC" id="3.6.1.31"/>
    </reaction>
</comment>
<sequence>MKKNLIPTIIQDYKTNRVYMLGFSTKGSLRKTRITGSVHFWSRSRKKIWMKGEKSGNSLQIKKIYFDCDKDTLLFKVKLTGKYVCHKKRISCFFITYDDIK</sequence>
<keyword evidence="10" id="KW-0028">Amino-acid biosynthesis</keyword>
<dbReference type="InterPro" id="IPR002496">
    <property type="entry name" value="PRib_AMP_CycHydrolase_dom"/>
</dbReference>
<evidence type="ECO:0000256" key="2">
    <source>
        <dbReference type="ARBA" id="ARBA00001460"/>
    </source>
</evidence>
<reference evidence="14 15" key="1">
    <citation type="journal article" date="2016" name="Nat. Commun.">
        <title>Thousands of microbial genomes shed light on interconnected biogeochemical processes in an aquifer system.</title>
        <authorList>
            <person name="Anantharaman K."/>
            <person name="Brown C.T."/>
            <person name="Hug L.A."/>
            <person name="Sharon I."/>
            <person name="Castelle C.J."/>
            <person name="Probst A.J."/>
            <person name="Thomas B.C."/>
            <person name="Singh A."/>
            <person name="Wilkins M.J."/>
            <person name="Karaoz U."/>
            <person name="Brodie E.L."/>
            <person name="Williams K.H."/>
            <person name="Hubbard S.S."/>
            <person name="Banfield J.F."/>
        </authorList>
    </citation>
    <scope>NUCLEOTIDE SEQUENCE [LARGE SCALE GENOMIC DNA]</scope>
</reference>
<comment type="similarity">
    <text evidence="5">In the C-terminal section; belongs to the PRA-PH family.</text>
</comment>
<comment type="similarity">
    <text evidence="6">In the N-terminal section; belongs to the PRA-CH family.</text>
</comment>
<evidence type="ECO:0000256" key="10">
    <source>
        <dbReference type="ARBA" id="ARBA00022605"/>
    </source>
</evidence>
<accession>A0A1F7JME4</accession>